<organism evidence="1 2">
    <name type="scientific">Actinokineospora auranticolor</name>
    <dbReference type="NCBI Taxonomy" id="155976"/>
    <lineage>
        <taxon>Bacteria</taxon>
        <taxon>Bacillati</taxon>
        <taxon>Actinomycetota</taxon>
        <taxon>Actinomycetes</taxon>
        <taxon>Pseudonocardiales</taxon>
        <taxon>Pseudonocardiaceae</taxon>
        <taxon>Actinokineospora</taxon>
    </lineage>
</organism>
<dbReference type="AlphaFoldDB" id="A0A2S6GED2"/>
<sequence>MNHASELVDRLTAIGFCVYPFPVVNRYRGLSFYKVTRDGFVDSIFVGNDNLAVASRLRNRFNRQDPFNSGPPVWYLNDSFERVVAAIEGFYSDSVEATDSRFVECISVA</sequence>
<gene>
    <name evidence="1" type="ORF">CLV40_12718</name>
</gene>
<dbReference type="EMBL" id="PTIX01000027">
    <property type="protein sequence ID" value="PPK63491.1"/>
    <property type="molecule type" value="Genomic_DNA"/>
</dbReference>
<accession>A0A2S6GED2</accession>
<dbReference type="OrthoDB" id="3698664at2"/>
<evidence type="ECO:0000313" key="2">
    <source>
        <dbReference type="Proteomes" id="UP000239203"/>
    </source>
</evidence>
<dbReference type="RefSeq" id="WP_146108314.1">
    <property type="nucleotide sequence ID" value="NZ_CP154825.1"/>
</dbReference>
<evidence type="ECO:0000313" key="1">
    <source>
        <dbReference type="EMBL" id="PPK63491.1"/>
    </source>
</evidence>
<reference evidence="1 2" key="1">
    <citation type="submission" date="2018-02" db="EMBL/GenBank/DDBJ databases">
        <title>Genomic Encyclopedia of Archaeal and Bacterial Type Strains, Phase II (KMG-II): from individual species to whole genera.</title>
        <authorList>
            <person name="Goeker M."/>
        </authorList>
    </citation>
    <scope>NUCLEOTIDE SEQUENCE [LARGE SCALE GENOMIC DNA]</scope>
    <source>
        <strain evidence="1 2">YU 961-1</strain>
    </source>
</reference>
<comment type="caution">
    <text evidence="1">The sequence shown here is derived from an EMBL/GenBank/DDBJ whole genome shotgun (WGS) entry which is preliminary data.</text>
</comment>
<dbReference type="Proteomes" id="UP000239203">
    <property type="component" value="Unassembled WGS sequence"/>
</dbReference>
<proteinExistence type="predicted"/>
<keyword evidence="2" id="KW-1185">Reference proteome</keyword>
<name>A0A2S6GED2_9PSEU</name>
<protein>
    <submittedName>
        <fullName evidence="1">Uncharacterized protein</fullName>
    </submittedName>
</protein>